<feature type="domain" description="Mtf2-like C-terminal" evidence="2">
    <location>
        <begin position="191"/>
        <end position="424"/>
    </location>
</feature>
<dbReference type="OrthoDB" id="2444174at2759"/>
<gene>
    <name evidence="3" type="ORF">FALBO_7120</name>
</gene>
<dbReference type="EMBL" id="JAADYS010000940">
    <property type="protein sequence ID" value="KAF4466022.1"/>
    <property type="molecule type" value="Genomic_DNA"/>
</dbReference>
<reference evidence="3 4" key="1">
    <citation type="submission" date="2020-01" db="EMBL/GenBank/DDBJ databases">
        <title>Identification and distribution of gene clusters putatively required for synthesis of sphingolipid metabolism inhibitors in phylogenetically diverse species of the filamentous fungus Fusarium.</title>
        <authorList>
            <person name="Kim H.-S."/>
            <person name="Busman M."/>
            <person name="Brown D.W."/>
            <person name="Divon H."/>
            <person name="Uhlig S."/>
            <person name="Proctor R.H."/>
        </authorList>
    </citation>
    <scope>NUCLEOTIDE SEQUENCE [LARGE SCALE GENOMIC DNA]</scope>
    <source>
        <strain evidence="3 4">NRRL 20459</strain>
    </source>
</reference>
<dbReference type="InterPro" id="IPR043837">
    <property type="entry name" value="Mtf2-like_C"/>
</dbReference>
<keyword evidence="4" id="KW-1185">Reference proteome</keyword>
<proteinExistence type="predicted"/>
<feature type="region of interest" description="Disordered" evidence="1">
    <location>
        <begin position="89"/>
        <end position="134"/>
    </location>
</feature>
<evidence type="ECO:0000259" key="2">
    <source>
        <dbReference type="Pfam" id="PF19189"/>
    </source>
</evidence>
<name>A0A8H4PJV1_9HYPO</name>
<feature type="compositionally biased region" description="Polar residues" evidence="1">
    <location>
        <begin position="111"/>
        <end position="134"/>
    </location>
</feature>
<organism evidence="3 4">
    <name type="scientific">Fusarium albosuccineum</name>
    <dbReference type="NCBI Taxonomy" id="1237068"/>
    <lineage>
        <taxon>Eukaryota</taxon>
        <taxon>Fungi</taxon>
        <taxon>Dikarya</taxon>
        <taxon>Ascomycota</taxon>
        <taxon>Pezizomycotina</taxon>
        <taxon>Sordariomycetes</taxon>
        <taxon>Hypocreomycetidae</taxon>
        <taxon>Hypocreales</taxon>
        <taxon>Nectriaceae</taxon>
        <taxon>Fusarium</taxon>
        <taxon>Fusarium decemcellulare species complex</taxon>
    </lineage>
</organism>
<dbReference type="InterPro" id="IPR040009">
    <property type="entry name" value="Mtf2/C5D6.12-like"/>
</dbReference>
<comment type="caution">
    <text evidence="3">The sequence shown here is derived from an EMBL/GenBank/DDBJ whole genome shotgun (WGS) entry which is preliminary data.</text>
</comment>
<dbReference type="Proteomes" id="UP000554235">
    <property type="component" value="Unassembled WGS sequence"/>
</dbReference>
<feature type="region of interest" description="Disordered" evidence="1">
    <location>
        <begin position="240"/>
        <end position="284"/>
    </location>
</feature>
<dbReference type="PANTHER" id="PTHR39468">
    <property type="entry name" value="CHROMOSOME 7, WHOLE GENOME SHOTGUN SEQUENCE"/>
    <property type="match status" value="1"/>
</dbReference>
<protein>
    <recommendedName>
        <fullName evidence="2">Mtf2-like C-terminal domain-containing protein</fullName>
    </recommendedName>
</protein>
<evidence type="ECO:0000313" key="4">
    <source>
        <dbReference type="Proteomes" id="UP000554235"/>
    </source>
</evidence>
<sequence length="465" mass="52923">MSRNLLPFLYQTRTLRYACRRPTTILFIQKAGVSTRPKQATPRRPDNSIPFEWDGEEDAAAHDGSEEQGTLTPSETEIFKSIFDDISQGQLPKSRKRTQPAEELADGKTQEPAQSSGDQRQGNTLVEQARDSGSSVEFLQRYPASLQRAAKAALGKFNLAPPRPKLRDMAELDKVEAKQKALAADYEKRREKKKLQVEERMKACKTDAQLWKVMEKDVFSLPEGLGIFEDGIKDPRVASETAAEDFKEQKRIKEAKKKEKKQQRLERNRKRREEGEKKRREQRKALGIGEEEEAILEADPAEPRKKKRLIMDIHGPLYPHFLLTGLELFDTAFPKPSLLALSILPRIKENGLPSYVLGVSTPFFVKLAEIHWRRFGDCRAALDTLDEMKKMGLHLNEDVGTLVDEMASHIHSCTWGAQGPFVMAMMEVPPYQGTLTRRLERLKAAVEHSTQQPDGQPWVETNVRL</sequence>
<evidence type="ECO:0000256" key="1">
    <source>
        <dbReference type="SAM" id="MobiDB-lite"/>
    </source>
</evidence>
<dbReference type="Pfam" id="PF19189">
    <property type="entry name" value="Mtf2"/>
    <property type="match status" value="1"/>
</dbReference>
<dbReference type="PANTHER" id="PTHR39468:SF1">
    <property type="entry name" value="MTF2-LIKE C-TERMINAL DOMAIN-CONTAINING PROTEIN"/>
    <property type="match status" value="1"/>
</dbReference>
<dbReference type="GO" id="GO:0005739">
    <property type="term" value="C:mitochondrion"/>
    <property type="evidence" value="ECO:0007669"/>
    <property type="project" value="InterPro"/>
</dbReference>
<accession>A0A8H4PJV1</accession>
<evidence type="ECO:0000313" key="3">
    <source>
        <dbReference type="EMBL" id="KAF4466022.1"/>
    </source>
</evidence>
<feature type="region of interest" description="Disordered" evidence="1">
    <location>
        <begin position="32"/>
        <end position="72"/>
    </location>
</feature>
<dbReference type="AlphaFoldDB" id="A0A8H4PJV1"/>
<feature type="compositionally biased region" description="Basic and acidic residues" evidence="1">
    <location>
        <begin position="262"/>
        <end position="279"/>
    </location>
</feature>